<dbReference type="PANTHER" id="PTHR10509:SF85">
    <property type="entry name" value="O-METHYLTRANSFERASE RV1220C-RELATED"/>
    <property type="match status" value="1"/>
</dbReference>
<dbReference type="PROSITE" id="PS51682">
    <property type="entry name" value="SAM_OMT_I"/>
    <property type="match status" value="1"/>
</dbReference>
<dbReference type="InterPro" id="IPR029063">
    <property type="entry name" value="SAM-dependent_MTases_sf"/>
</dbReference>
<evidence type="ECO:0000256" key="1">
    <source>
        <dbReference type="ARBA" id="ARBA00022603"/>
    </source>
</evidence>
<sequence length="205" mass="22214">MNSMNAFIENFRSEDDALVAARARALEVGSNEPSAAVGALSAFFAELIDARNVVEARTGVGVTALWLLRGLDKDAVLTSIDAEAEHIRLARESLAQYPASQIRLISGEPLELLGRLTDGAYDMVSLRLDARDLAVAIEESHRLLRAGGILFISNALGEGKVPDPAQRDEVTIAIREAGRHLKSDDERWRTTLIPVGDGVLVAFRL</sequence>
<accession>A0A6J6MKG7</accession>
<organism evidence="4">
    <name type="scientific">freshwater metagenome</name>
    <dbReference type="NCBI Taxonomy" id="449393"/>
    <lineage>
        <taxon>unclassified sequences</taxon>
        <taxon>metagenomes</taxon>
        <taxon>ecological metagenomes</taxon>
    </lineage>
</organism>
<dbReference type="InterPro" id="IPR002935">
    <property type="entry name" value="SAM_O-MeTrfase"/>
</dbReference>
<proteinExistence type="predicted"/>
<dbReference type="GO" id="GO:0032259">
    <property type="term" value="P:methylation"/>
    <property type="evidence" value="ECO:0007669"/>
    <property type="project" value="UniProtKB-KW"/>
</dbReference>
<evidence type="ECO:0000256" key="3">
    <source>
        <dbReference type="ARBA" id="ARBA00022691"/>
    </source>
</evidence>
<evidence type="ECO:0000256" key="2">
    <source>
        <dbReference type="ARBA" id="ARBA00022679"/>
    </source>
</evidence>
<dbReference type="Gene3D" id="3.40.50.150">
    <property type="entry name" value="Vaccinia Virus protein VP39"/>
    <property type="match status" value="1"/>
</dbReference>
<dbReference type="GO" id="GO:0008757">
    <property type="term" value="F:S-adenosylmethionine-dependent methyltransferase activity"/>
    <property type="evidence" value="ECO:0007669"/>
    <property type="project" value="TreeGrafter"/>
</dbReference>
<dbReference type="Pfam" id="PF01596">
    <property type="entry name" value="Methyltransf_3"/>
    <property type="match status" value="1"/>
</dbReference>
<evidence type="ECO:0000313" key="4">
    <source>
        <dbReference type="EMBL" id="CAB4674671.1"/>
    </source>
</evidence>
<evidence type="ECO:0000313" key="5">
    <source>
        <dbReference type="EMBL" id="CAB4693978.1"/>
    </source>
</evidence>
<gene>
    <name evidence="4" type="ORF">UFOPK2342_00684</name>
    <name evidence="5" type="ORF">UFOPK2423_00758</name>
    <name evidence="6" type="ORF">UFOPK3266_00212</name>
    <name evidence="7" type="ORF">UFOPK4367_01215</name>
</gene>
<name>A0A6J6MKG7_9ZZZZ</name>
<dbReference type="EMBL" id="CAEZXN010000013">
    <property type="protein sequence ID" value="CAB4693978.1"/>
    <property type="molecule type" value="Genomic_DNA"/>
</dbReference>
<dbReference type="PANTHER" id="PTHR10509">
    <property type="entry name" value="O-METHYLTRANSFERASE-RELATED"/>
    <property type="match status" value="1"/>
</dbReference>
<evidence type="ECO:0000313" key="6">
    <source>
        <dbReference type="EMBL" id="CAB4840759.1"/>
    </source>
</evidence>
<dbReference type="CDD" id="cd02440">
    <property type="entry name" value="AdoMet_MTases"/>
    <property type="match status" value="1"/>
</dbReference>
<dbReference type="SUPFAM" id="SSF53335">
    <property type="entry name" value="S-adenosyl-L-methionine-dependent methyltransferases"/>
    <property type="match status" value="1"/>
</dbReference>
<evidence type="ECO:0000313" key="7">
    <source>
        <dbReference type="EMBL" id="CAB5077363.1"/>
    </source>
</evidence>
<reference evidence="4" key="1">
    <citation type="submission" date="2020-05" db="EMBL/GenBank/DDBJ databases">
        <authorList>
            <person name="Chiriac C."/>
            <person name="Salcher M."/>
            <person name="Ghai R."/>
            <person name="Kavagutti S V."/>
        </authorList>
    </citation>
    <scope>NUCLEOTIDE SEQUENCE</scope>
</reference>
<protein>
    <submittedName>
        <fullName evidence="4">Unannotated protein</fullName>
    </submittedName>
</protein>
<keyword evidence="2" id="KW-0808">Transferase</keyword>
<dbReference type="InterPro" id="IPR050362">
    <property type="entry name" value="Cation-dep_OMT"/>
</dbReference>
<dbReference type="EMBL" id="CAFBRC010000094">
    <property type="protein sequence ID" value="CAB5077363.1"/>
    <property type="molecule type" value="Genomic_DNA"/>
</dbReference>
<dbReference type="EMBL" id="CAFBAA010000003">
    <property type="protein sequence ID" value="CAB4840759.1"/>
    <property type="molecule type" value="Genomic_DNA"/>
</dbReference>
<dbReference type="AlphaFoldDB" id="A0A6J6MKG7"/>
<dbReference type="GO" id="GO:0008171">
    <property type="term" value="F:O-methyltransferase activity"/>
    <property type="evidence" value="ECO:0007669"/>
    <property type="project" value="InterPro"/>
</dbReference>
<keyword evidence="3" id="KW-0949">S-adenosyl-L-methionine</keyword>
<dbReference type="EMBL" id="CAEZXB010000009">
    <property type="protein sequence ID" value="CAB4674671.1"/>
    <property type="molecule type" value="Genomic_DNA"/>
</dbReference>
<keyword evidence="1" id="KW-0489">Methyltransferase</keyword>